<dbReference type="RefSeq" id="WP_254154319.1">
    <property type="nucleotide sequence ID" value="NZ_JAHESD010000030.1"/>
</dbReference>
<dbReference type="Proteomes" id="UP000772618">
    <property type="component" value="Unassembled WGS sequence"/>
</dbReference>
<keyword evidence="2" id="KW-1185">Reference proteome</keyword>
<keyword evidence="1" id="KW-0449">Lipoprotein</keyword>
<protein>
    <submittedName>
        <fullName evidence="1">Gliding motility lipoprotein GldB</fullName>
    </submittedName>
</protein>
<sequence length="335" mass="38769">MKYIPVLFLVSVLLWNCSGNKTEECAIQPDVSPINLQVRIEQFQDTLAGITSKKELVALLSRQPVMRDNLFRRSEYPNDSVFINELYTKFSHPGIDTLLTETKRIFGDLSNLESEFTNAFKNLKHYYPDFVLPRVQSVISGIDGDLFVSDTLIIVSLDHFLGKEGKYRPKMYDYLLRKYDPEDIVPSCILIYGISDNYNKTNLADKTVLADMIAYGKSFYFAKHMLPCVPDSTLIWYTAPEMKGAHENEDLIWARFIQDKVLYSTSMIEKRNYLGERPATIQVGEKCPGRIGQWVGWRIVQQYMQKHPEITLPQLMSDSDAQKIFKESNYKPKRR</sequence>
<dbReference type="InterPro" id="IPR019853">
    <property type="entry name" value="GldB-like"/>
</dbReference>
<comment type="caution">
    <text evidence="1">The sequence shown here is derived from an EMBL/GenBank/DDBJ whole genome shotgun (WGS) entry which is preliminary data.</text>
</comment>
<evidence type="ECO:0000313" key="1">
    <source>
        <dbReference type="EMBL" id="MBT1704363.1"/>
    </source>
</evidence>
<name>A0ABS5VTH7_9BACT</name>
<dbReference type="EMBL" id="JAHESD010000030">
    <property type="protein sequence ID" value="MBT1704363.1"/>
    <property type="molecule type" value="Genomic_DNA"/>
</dbReference>
<evidence type="ECO:0000313" key="2">
    <source>
        <dbReference type="Proteomes" id="UP000772618"/>
    </source>
</evidence>
<gene>
    <name evidence="1" type="ORF">KK060_13795</name>
</gene>
<accession>A0ABS5VTH7</accession>
<organism evidence="1 2">
    <name type="scientific">Chryseosolibacter indicus</name>
    <dbReference type="NCBI Taxonomy" id="2782351"/>
    <lineage>
        <taxon>Bacteria</taxon>
        <taxon>Pseudomonadati</taxon>
        <taxon>Bacteroidota</taxon>
        <taxon>Cytophagia</taxon>
        <taxon>Cytophagales</taxon>
        <taxon>Chryseotaleaceae</taxon>
        <taxon>Chryseosolibacter</taxon>
    </lineage>
</organism>
<proteinExistence type="predicted"/>
<reference evidence="1 2" key="1">
    <citation type="submission" date="2021-05" db="EMBL/GenBank/DDBJ databases">
        <title>A Polyphasic approach of four new species of the genus Ohtaekwangia: Ohtaekwangia histidinii sp. nov., Ohtaekwangia cretensis sp. nov., Ohtaekwangia indiensis sp. nov., Ohtaekwangia reichenbachii sp. nov. from diverse environment.</title>
        <authorList>
            <person name="Octaviana S."/>
        </authorList>
    </citation>
    <scope>NUCLEOTIDE SEQUENCE [LARGE SCALE GENOMIC DNA]</scope>
    <source>
        <strain evidence="1 2">PWU20</strain>
    </source>
</reference>
<dbReference type="Pfam" id="PF25594">
    <property type="entry name" value="GldB_lipo"/>
    <property type="match status" value="1"/>
</dbReference>